<dbReference type="EMBL" id="CP001022">
    <property type="protein sequence ID" value="ACB60998.1"/>
    <property type="molecule type" value="Genomic_DNA"/>
</dbReference>
<accession>B1YGJ4</accession>
<dbReference type="HOGENOM" id="CLU_3251753_0_0_9"/>
<organism evidence="1 2">
    <name type="scientific">Exiguobacterium sibiricum (strain DSM 17290 / CCUG 55495 / CIP 109462 / JCM 13490 / 255-15)</name>
    <dbReference type="NCBI Taxonomy" id="262543"/>
    <lineage>
        <taxon>Bacteria</taxon>
        <taxon>Bacillati</taxon>
        <taxon>Bacillota</taxon>
        <taxon>Bacilli</taxon>
        <taxon>Bacillales</taxon>
        <taxon>Bacillales Family XII. Incertae Sedis</taxon>
        <taxon>Exiguobacterium</taxon>
    </lineage>
</organism>
<proteinExistence type="predicted"/>
<reference evidence="1 2" key="2">
    <citation type="journal article" date="2008" name="BMC Genomics">
        <title>Architecture of thermal adaptation in an Exiguobacterium sibiricum strain isolated from 3 million year old permafrost: a genome and transcriptome approach.</title>
        <authorList>
            <person name="Rodrigues D.F."/>
            <person name="Ivanova N."/>
            <person name="He Z."/>
            <person name="Huebner M."/>
            <person name="Zhou J."/>
            <person name="Tiedje J.M."/>
        </authorList>
    </citation>
    <scope>NUCLEOTIDE SEQUENCE [LARGE SCALE GENOMIC DNA]</scope>
    <source>
        <strain evidence="2">DSM 17290 / CIP 109462 / JCM 13490 / 255-15</strain>
    </source>
</reference>
<dbReference type="KEGG" id="esi:Exig_1542"/>
<gene>
    <name evidence="1" type="ordered locus">Exig_1542</name>
</gene>
<reference evidence="1 2" key="1">
    <citation type="journal article" date="2006" name="Extremophiles">
        <title>Characterization of Exiguobacterium isolates from the Siberian permafrost. Description of Exiguobacterium sibiricum sp. nov.</title>
        <authorList>
            <person name="Rodrigues D.F."/>
            <person name="Goris J."/>
            <person name="Vishnivetskaya T."/>
            <person name="Gilichinsky D."/>
            <person name="Thomashow M.F."/>
            <person name="Tiedje J.M."/>
        </authorList>
    </citation>
    <scope>NUCLEOTIDE SEQUENCE [LARGE SCALE GENOMIC DNA]</scope>
    <source>
        <strain evidence="2">DSM 17290 / CIP 109462 / JCM 13490 / 255-15</strain>
    </source>
</reference>
<dbReference type="RefSeq" id="WP_012370418.1">
    <property type="nucleotide sequence ID" value="NC_010556.1"/>
</dbReference>
<evidence type="ECO:0000313" key="2">
    <source>
        <dbReference type="Proteomes" id="UP000001681"/>
    </source>
</evidence>
<name>B1YGJ4_EXIS2</name>
<dbReference type="STRING" id="262543.Exig_1542"/>
<protein>
    <submittedName>
        <fullName evidence="1">Uncharacterized protein</fullName>
    </submittedName>
</protein>
<evidence type="ECO:0000313" key="1">
    <source>
        <dbReference type="EMBL" id="ACB60998.1"/>
    </source>
</evidence>
<dbReference type="AlphaFoldDB" id="B1YGJ4"/>
<sequence>MNFYALYDLVPWDEPLLIGVSLLLPEHIAARVNPHQELKDAG</sequence>
<reference evidence="2" key="3">
    <citation type="submission" date="2008-04" db="EMBL/GenBank/DDBJ databases">
        <title>Complete sequence of chromosome of Exiguobacterium sibiricum 255-15.</title>
        <authorList>
            <consortium name="US DOE Joint Genome Institute"/>
            <person name="Copeland A."/>
            <person name="Lucas S."/>
            <person name="Lapidus A."/>
            <person name="Glavina del Rio T."/>
            <person name="Dalin E."/>
            <person name="Tice H."/>
            <person name="Bruce D."/>
            <person name="Goodwin L."/>
            <person name="Pitluck S."/>
            <person name="Kiss H."/>
            <person name="Chertkov O."/>
            <person name="Monk C."/>
            <person name="Brettin T."/>
            <person name="Detter J.C."/>
            <person name="Han C."/>
            <person name="Kuske C.R."/>
            <person name="Schmutz J."/>
            <person name="Larimer F."/>
            <person name="Land M."/>
            <person name="Hauser L."/>
            <person name="Kyrpides N."/>
            <person name="Mikhailova N."/>
            <person name="Vishnivetskaya T."/>
            <person name="Rodrigues D.F."/>
            <person name="Gilichinsky D."/>
            <person name="Tiedje J."/>
            <person name="Richardson P."/>
        </authorList>
    </citation>
    <scope>NUCLEOTIDE SEQUENCE [LARGE SCALE GENOMIC DNA]</scope>
    <source>
        <strain evidence="2">DSM 17290 / CIP 109462 / JCM 13490 / 255-15</strain>
    </source>
</reference>
<keyword evidence="2" id="KW-1185">Reference proteome</keyword>
<dbReference type="Proteomes" id="UP000001681">
    <property type="component" value="Chromosome"/>
</dbReference>